<dbReference type="Proteomes" id="UP000225706">
    <property type="component" value="Unassembled WGS sequence"/>
</dbReference>
<sequence length="189" mass="21640">MAETKFWLFTLLLVVMVFLPWVSCSPISQCSPTEFSVTVESMARHQKAKRFLLITENLNGEFSLSFTGRKGASGTKFICKRECSGQNLMYSFRPSKKPDFILAVENGQLMVKNASTVRDPTDTKFEKKKIVMTYHDSDRNSEVNMEYDALMSLSGPRAVIRGHHKSGKLFLDKKKNWKDCRAWVKIDII</sequence>
<gene>
    <name evidence="2" type="ORF">AWC38_SpisGene15535</name>
</gene>
<evidence type="ECO:0000313" key="2">
    <source>
        <dbReference type="EMBL" id="PFX20009.1"/>
    </source>
</evidence>
<feature type="chain" id="PRO_5012179938" evidence="1">
    <location>
        <begin position="25"/>
        <end position="189"/>
    </location>
</feature>
<comment type="caution">
    <text evidence="2">The sequence shown here is derived from an EMBL/GenBank/DDBJ whole genome shotgun (WGS) entry which is preliminary data.</text>
</comment>
<proteinExistence type="predicted"/>
<dbReference type="EMBL" id="LSMT01000334">
    <property type="protein sequence ID" value="PFX20009.1"/>
    <property type="molecule type" value="Genomic_DNA"/>
</dbReference>
<keyword evidence="1" id="KW-0732">Signal</keyword>
<name>A0A2B4RT60_STYPI</name>
<evidence type="ECO:0000256" key="1">
    <source>
        <dbReference type="SAM" id="SignalP"/>
    </source>
</evidence>
<evidence type="ECO:0000313" key="3">
    <source>
        <dbReference type="Proteomes" id="UP000225706"/>
    </source>
</evidence>
<dbReference type="AlphaFoldDB" id="A0A2B4RT60"/>
<dbReference type="OrthoDB" id="5984554at2759"/>
<reference evidence="3" key="1">
    <citation type="journal article" date="2017" name="bioRxiv">
        <title>Comparative analysis of the genomes of Stylophora pistillata and Acropora digitifera provides evidence for extensive differences between species of corals.</title>
        <authorList>
            <person name="Voolstra C.R."/>
            <person name="Li Y."/>
            <person name="Liew Y.J."/>
            <person name="Baumgarten S."/>
            <person name="Zoccola D."/>
            <person name="Flot J.-F."/>
            <person name="Tambutte S."/>
            <person name="Allemand D."/>
            <person name="Aranda M."/>
        </authorList>
    </citation>
    <scope>NUCLEOTIDE SEQUENCE [LARGE SCALE GENOMIC DNA]</scope>
</reference>
<feature type="signal peptide" evidence="1">
    <location>
        <begin position="1"/>
        <end position="24"/>
    </location>
</feature>
<accession>A0A2B4RT60</accession>
<organism evidence="2 3">
    <name type="scientific">Stylophora pistillata</name>
    <name type="common">Smooth cauliflower coral</name>
    <dbReference type="NCBI Taxonomy" id="50429"/>
    <lineage>
        <taxon>Eukaryota</taxon>
        <taxon>Metazoa</taxon>
        <taxon>Cnidaria</taxon>
        <taxon>Anthozoa</taxon>
        <taxon>Hexacorallia</taxon>
        <taxon>Scleractinia</taxon>
        <taxon>Astrocoeniina</taxon>
        <taxon>Pocilloporidae</taxon>
        <taxon>Stylophora</taxon>
    </lineage>
</organism>
<protein>
    <submittedName>
        <fullName evidence="2">Uncharacterized protein</fullName>
    </submittedName>
</protein>
<keyword evidence="3" id="KW-1185">Reference proteome</keyword>